<name>A0ABU6BI28_9BACL</name>
<proteinExistence type="predicted"/>
<keyword evidence="1" id="KW-0175">Coiled coil</keyword>
<feature type="coiled-coil region" evidence="1">
    <location>
        <begin position="1"/>
        <end position="49"/>
    </location>
</feature>
<dbReference type="EMBL" id="JPYA02000002">
    <property type="protein sequence ID" value="MEB3751502.1"/>
    <property type="molecule type" value="Genomic_DNA"/>
</dbReference>
<accession>A0ABU6BI28</accession>
<evidence type="ECO:0000256" key="1">
    <source>
        <dbReference type="SAM" id="Coils"/>
    </source>
</evidence>
<protein>
    <submittedName>
        <fullName evidence="2">Uncharacterized protein</fullName>
    </submittedName>
</protein>
<evidence type="ECO:0000313" key="2">
    <source>
        <dbReference type="EMBL" id="MEB3751502.1"/>
    </source>
</evidence>
<sequence>MKEYETLFNEYVRELTEAVKEEEERLKRIREINRNKFDTEEELENFIKERFDPICHSGRVIAVFRNYWLECNKLNEANIGYVNPEDFTVDWLSGRHESLYKIVTDMAYYPIGIDKYGNYC</sequence>
<organism evidence="2 3">
    <name type="scientific">Geobacillus icigianus</name>
    <dbReference type="NCBI Taxonomy" id="1430331"/>
    <lineage>
        <taxon>Bacteria</taxon>
        <taxon>Bacillati</taxon>
        <taxon>Bacillota</taxon>
        <taxon>Bacilli</taxon>
        <taxon>Bacillales</taxon>
        <taxon>Anoxybacillaceae</taxon>
        <taxon>Geobacillus</taxon>
    </lineage>
</organism>
<evidence type="ECO:0000313" key="3">
    <source>
        <dbReference type="Proteomes" id="UP000029267"/>
    </source>
</evidence>
<dbReference type="Proteomes" id="UP000029267">
    <property type="component" value="Unassembled WGS sequence"/>
</dbReference>
<comment type="caution">
    <text evidence="2">The sequence shown here is derived from an EMBL/GenBank/DDBJ whole genome shotgun (WGS) entry which is preliminary data.</text>
</comment>
<reference evidence="2 3" key="1">
    <citation type="journal article" date="2014" name="Genome Announc.">
        <title>Draft Genome Sequence of Geobacillus icigianus Strain G1w1T Isolated from Hot Springs in the Valley of Geysers, Kamchatka (Russian Federation).</title>
        <authorList>
            <person name="Bryanskaya A.V."/>
            <person name="Rozanov A.S."/>
            <person name="Logacheva M.D."/>
            <person name="Kotenko A.V."/>
            <person name="Peltek S.E."/>
        </authorList>
    </citation>
    <scope>NUCLEOTIDE SEQUENCE [LARGE SCALE GENOMIC DNA]</scope>
    <source>
        <strain evidence="2 3">G1w1</strain>
    </source>
</reference>
<dbReference type="RefSeq" id="WP_324699028.1">
    <property type="nucleotide sequence ID" value="NZ_JPYA02000002.1"/>
</dbReference>
<keyword evidence="3" id="KW-1185">Reference proteome</keyword>
<gene>
    <name evidence="2" type="ORF">EP10_002343</name>
</gene>